<name>A0A8J5SQQ6_ZIZPA</name>
<dbReference type="AlphaFoldDB" id="A0A8J5SQQ6"/>
<feature type="compositionally biased region" description="Basic residues" evidence="1">
    <location>
        <begin position="1"/>
        <end position="11"/>
    </location>
</feature>
<evidence type="ECO:0000313" key="3">
    <source>
        <dbReference type="Proteomes" id="UP000729402"/>
    </source>
</evidence>
<proteinExistence type="predicted"/>
<feature type="region of interest" description="Disordered" evidence="1">
    <location>
        <begin position="1"/>
        <end position="128"/>
    </location>
</feature>
<evidence type="ECO:0000256" key="1">
    <source>
        <dbReference type="SAM" id="MobiDB-lite"/>
    </source>
</evidence>
<feature type="compositionally biased region" description="Basic residues" evidence="1">
    <location>
        <begin position="113"/>
        <end position="128"/>
    </location>
</feature>
<reference evidence="2" key="1">
    <citation type="journal article" date="2021" name="bioRxiv">
        <title>Whole Genome Assembly and Annotation of Northern Wild Rice, Zizania palustris L., Supports a Whole Genome Duplication in the Zizania Genus.</title>
        <authorList>
            <person name="Haas M."/>
            <person name="Kono T."/>
            <person name="Macchietto M."/>
            <person name="Millas R."/>
            <person name="McGilp L."/>
            <person name="Shao M."/>
            <person name="Duquette J."/>
            <person name="Hirsch C.N."/>
            <person name="Kimball J."/>
        </authorList>
    </citation>
    <scope>NUCLEOTIDE SEQUENCE</scope>
    <source>
        <tissue evidence="2">Fresh leaf tissue</tissue>
    </source>
</reference>
<keyword evidence="3" id="KW-1185">Reference proteome</keyword>
<comment type="caution">
    <text evidence="2">The sequence shown here is derived from an EMBL/GenBank/DDBJ whole genome shotgun (WGS) entry which is preliminary data.</text>
</comment>
<gene>
    <name evidence="2" type="ORF">GUJ93_ZPchr0002g23029</name>
</gene>
<feature type="compositionally biased region" description="Basic residues" evidence="1">
    <location>
        <begin position="68"/>
        <end position="79"/>
    </location>
</feature>
<feature type="compositionally biased region" description="Basic residues" evidence="1">
    <location>
        <begin position="87"/>
        <end position="97"/>
    </location>
</feature>
<sequence length="128" mass="13850">MAARARKRKAAWKGTVARKGDGGAEAGRRPRGRGRGTAARARKRTAAWKGTAVRKQDDGHAGAEAGRPRGRRRGRRRGRGSGTTAPARKRMTARARKRDGGAEARDGGAEARRKLRPKARVLHARGEK</sequence>
<reference evidence="2" key="2">
    <citation type="submission" date="2021-02" db="EMBL/GenBank/DDBJ databases">
        <authorList>
            <person name="Kimball J.A."/>
            <person name="Haas M.W."/>
            <person name="Macchietto M."/>
            <person name="Kono T."/>
            <person name="Duquette J."/>
            <person name="Shao M."/>
        </authorList>
    </citation>
    <scope>NUCLEOTIDE SEQUENCE</scope>
    <source>
        <tissue evidence="2">Fresh leaf tissue</tissue>
    </source>
</reference>
<accession>A0A8J5SQQ6</accession>
<dbReference type="Proteomes" id="UP000729402">
    <property type="component" value="Unassembled WGS sequence"/>
</dbReference>
<protein>
    <submittedName>
        <fullName evidence="2">Uncharacterized protein</fullName>
    </submittedName>
</protein>
<evidence type="ECO:0000313" key="2">
    <source>
        <dbReference type="EMBL" id="KAG8059544.1"/>
    </source>
</evidence>
<feature type="compositionally biased region" description="Basic and acidic residues" evidence="1">
    <location>
        <begin position="18"/>
        <end position="28"/>
    </location>
</feature>
<organism evidence="2 3">
    <name type="scientific">Zizania palustris</name>
    <name type="common">Northern wild rice</name>
    <dbReference type="NCBI Taxonomy" id="103762"/>
    <lineage>
        <taxon>Eukaryota</taxon>
        <taxon>Viridiplantae</taxon>
        <taxon>Streptophyta</taxon>
        <taxon>Embryophyta</taxon>
        <taxon>Tracheophyta</taxon>
        <taxon>Spermatophyta</taxon>
        <taxon>Magnoliopsida</taxon>
        <taxon>Liliopsida</taxon>
        <taxon>Poales</taxon>
        <taxon>Poaceae</taxon>
        <taxon>BOP clade</taxon>
        <taxon>Oryzoideae</taxon>
        <taxon>Oryzeae</taxon>
        <taxon>Zizaniinae</taxon>
        <taxon>Zizania</taxon>
    </lineage>
</organism>
<dbReference type="EMBL" id="JAAALK010000287">
    <property type="protein sequence ID" value="KAG8059544.1"/>
    <property type="molecule type" value="Genomic_DNA"/>
</dbReference>
<feature type="compositionally biased region" description="Basic and acidic residues" evidence="1">
    <location>
        <begin position="98"/>
        <end position="112"/>
    </location>
</feature>
<feature type="compositionally biased region" description="Basic residues" evidence="1">
    <location>
        <begin position="29"/>
        <end position="46"/>
    </location>
</feature>